<dbReference type="InterPro" id="IPR006447">
    <property type="entry name" value="Myb_dom_plants"/>
</dbReference>
<keyword evidence="1" id="KW-0805">Transcription regulation</keyword>
<dbReference type="InterPro" id="IPR001005">
    <property type="entry name" value="SANT/Myb"/>
</dbReference>
<name>A0ABP0U8Y2_9BRYO</name>
<dbReference type="PROSITE" id="PS51294">
    <property type="entry name" value="HTH_MYB"/>
    <property type="match status" value="1"/>
</dbReference>
<evidence type="ECO:0000259" key="5">
    <source>
        <dbReference type="PROSITE" id="PS51294"/>
    </source>
</evidence>
<dbReference type="SMART" id="SM00717">
    <property type="entry name" value="SANT"/>
    <property type="match status" value="1"/>
</dbReference>
<keyword evidence="2" id="KW-0804">Transcription</keyword>
<dbReference type="SUPFAM" id="SSF46689">
    <property type="entry name" value="Homeodomain-like"/>
    <property type="match status" value="1"/>
</dbReference>
<evidence type="ECO:0000256" key="2">
    <source>
        <dbReference type="ARBA" id="ARBA00023163"/>
    </source>
</evidence>
<sequence>MAPRAPVTSPPARNNNNNNDDDDNSNNNPRVRKSYTMTKHREGWSKAENNRFIEGFFLYKRDWKKIQSHVATKSIIQIRSHAQKFILKCEREGIGHLIPPPRPKRKASHPYPHKTPTKKAAVRIDEEEEEETQRGSGYMVIPYDHPEFISDLSANSSFQSASPSLPNGSDNNGIQPHDAWQDSIDFSKVYAFLSTLFHCVMNPGDNLDRRLKQMCSIEQAITLRLLRNIVKSMEPMHFKAWIEVLDGLHEMHLMMDGPAADPNFVPEASFEADSNDPLEVETNLWDMMIFGEEGNNSMMVETNLWAETEIGVA</sequence>
<organism evidence="6 7">
    <name type="scientific">Sphagnum troendelagicum</name>
    <dbReference type="NCBI Taxonomy" id="128251"/>
    <lineage>
        <taxon>Eukaryota</taxon>
        <taxon>Viridiplantae</taxon>
        <taxon>Streptophyta</taxon>
        <taxon>Embryophyta</taxon>
        <taxon>Bryophyta</taxon>
        <taxon>Sphagnophytina</taxon>
        <taxon>Sphagnopsida</taxon>
        <taxon>Sphagnales</taxon>
        <taxon>Sphagnaceae</taxon>
        <taxon>Sphagnum</taxon>
    </lineage>
</organism>
<evidence type="ECO:0000256" key="4">
    <source>
        <dbReference type="SAM" id="MobiDB-lite"/>
    </source>
</evidence>
<feature type="region of interest" description="Disordered" evidence="4">
    <location>
        <begin position="1"/>
        <end position="42"/>
    </location>
</feature>
<evidence type="ECO:0000256" key="1">
    <source>
        <dbReference type="ARBA" id="ARBA00023015"/>
    </source>
</evidence>
<proteinExistence type="predicted"/>
<dbReference type="Pfam" id="PF00249">
    <property type="entry name" value="Myb_DNA-binding"/>
    <property type="match status" value="1"/>
</dbReference>
<dbReference type="InterPro" id="IPR009057">
    <property type="entry name" value="Homeodomain-like_sf"/>
</dbReference>
<accession>A0ABP0U8Y2</accession>
<feature type="region of interest" description="Disordered" evidence="4">
    <location>
        <begin position="96"/>
        <end position="135"/>
    </location>
</feature>
<dbReference type="Gene3D" id="1.10.10.60">
    <property type="entry name" value="Homeodomain-like"/>
    <property type="match status" value="1"/>
</dbReference>
<dbReference type="EMBL" id="OZ019894">
    <property type="protein sequence ID" value="CAK9215792.1"/>
    <property type="molecule type" value="Genomic_DNA"/>
</dbReference>
<dbReference type="InterPro" id="IPR017930">
    <property type="entry name" value="Myb_dom"/>
</dbReference>
<keyword evidence="3" id="KW-0539">Nucleus</keyword>
<feature type="domain" description="HTH myb-type" evidence="5">
    <location>
        <begin position="36"/>
        <end position="90"/>
    </location>
</feature>
<feature type="compositionally biased region" description="Basic residues" evidence="4">
    <location>
        <begin position="102"/>
        <end position="121"/>
    </location>
</feature>
<evidence type="ECO:0000256" key="3">
    <source>
        <dbReference type="ARBA" id="ARBA00023242"/>
    </source>
</evidence>
<gene>
    <name evidence="6" type="ORF">CSSPTR1EN2_LOCUS12941</name>
</gene>
<protein>
    <recommendedName>
        <fullName evidence="5">HTH myb-type domain-containing protein</fullName>
    </recommendedName>
</protein>
<dbReference type="PANTHER" id="PTHR12802:SF155">
    <property type="entry name" value="DEUBIQUITINASE MYSM1"/>
    <property type="match status" value="1"/>
</dbReference>
<reference evidence="6" key="1">
    <citation type="submission" date="2024-02" db="EMBL/GenBank/DDBJ databases">
        <authorList>
            <consortium name="ELIXIR-Norway"/>
            <consortium name="Elixir Norway"/>
        </authorList>
    </citation>
    <scope>NUCLEOTIDE SEQUENCE</scope>
</reference>
<keyword evidence="7" id="KW-1185">Reference proteome</keyword>
<evidence type="ECO:0000313" key="7">
    <source>
        <dbReference type="Proteomes" id="UP001497512"/>
    </source>
</evidence>
<dbReference type="CDD" id="cd00167">
    <property type="entry name" value="SANT"/>
    <property type="match status" value="1"/>
</dbReference>
<dbReference type="Proteomes" id="UP001497512">
    <property type="component" value="Chromosome 2"/>
</dbReference>
<evidence type="ECO:0000313" key="6">
    <source>
        <dbReference type="EMBL" id="CAK9215792.1"/>
    </source>
</evidence>
<dbReference type="PANTHER" id="PTHR12802">
    <property type="entry name" value="SWI/SNF COMPLEX-RELATED"/>
    <property type="match status" value="1"/>
</dbReference>
<dbReference type="NCBIfam" id="TIGR01557">
    <property type="entry name" value="myb_SHAQKYF"/>
    <property type="match status" value="1"/>
</dbReference>